<keyword evidence="3" id="KW-1185">Reference proteome</keyword>
<dbReference type="Proteomes" id="UP000698752">
    <property type="component" value="Unassembled WGS sequence"/>
</dbReference>
<dbReference type="InterPro" id="IPR036390">
    <property type="entry name" value="WH_DNA-bd_sf"/>
</dbReference>
<dbReference type="InterPro" id="IPR000944">
    <property type="entry name" value="Tscrpt_reg_Rrf2"/>
</dbReference>
<dbReference type="PROSITE" id="PS51197">
    <property type="entry name" value="HTH_RRF2_2"/>
    <property type="match status" value="1"/>
</dbReference>
<dbReference type="PANTHER" id="PTHR33221">
    <property type="entry name" value="WINGED HELIX-TURN-HELIX TRANSCRIPTIONAL REGULATOR, RRF2 FAMILY"/>
    <property type="match status" value="1"/>
</dbReference>
<gene>
    <name evidence="2" type="ORF">GXW78_24155</name>
</gene>
<dbReference type="RefSeq" id="WP_246522593.1">
    <property type="nucleotide sequence ID" value="NZ_JAAEDI010000034.1"/>
</dbReference>
<comment type="caution">
    <text evidence="2">The sequence shown here is derived from an EMBL/GenBank/DDBJ whole genome shotgun (WGS) entry which is preliminary data.</text>
</comment>
<dbReference type="EMBL" id="JAAEDI010000034">
    <property type="protein sequence ID" value="MBR0652772.1"/>
    <property type="molecule type" value="Genomic_DNA"/>
</dbReference>
<dbReference type="Pfam" id="PF02082">
    <property type="entry name" value="Rrf2"/>
    <property type="match status" value="1"/>
</dbReference>
<protein>
    <submittedName>
        <fullName evidence="2">Rrf2 family transcriptional regulator</fullName>
    </submittedName>
</protein>
<name>A0ABS5EP14_9PROT</name>
<dbReference type="PANTHER" id="PTHR33221:SF4">
    <property type="entry name" value="HTH-TYPE TRANSCRIPTIONAL REPRESSOR NSRR"/>
    <property type="match status" value="1"/>
</dbReference>
<dbReference type="SUPFAM" id="SSF46785">
    <property type="entry name" value="Winged helix' DNA-binding domain"/>
    <property type="match status" value="1"/>
</dbReference>
<keyword evidence="1" id="KW-0238">DNA-binding</keyword>
<dbReference type="PROSITE" id="PS01332">
    <property type="entry name" value="HTH_RRF2_1"/>
    <property type="match status" value="1"/>
</dbReference>
<organism evidence="2 3">
    <name type="scientific">Neoroseomonas terrae</name>
    <dbReference type="NCBI Taxonomy" id="424799"/>
    <lineage>
        <taxon>Bacteria</taxon>
        <taxon>Pseudomonadati</taxon>
        <taxon>Pseudomonadota</taxon>
        <taxon>Alphaproteobacteria</taxon>
        <taxon>Acetobacterales</taxon>
        <taxon>Acetobacteraceae</taxon>
        <taxon>Neoroseomonas</taxon>
    </lineage>
</organism>
<reference evidence="3" key="1">
    <citation type="journal article" date="2021" name="Syst. Appl. Microbiol.">
        <title>Roseomonas hellenica sp. nov., isolated from roots of wild-growing Alkanna tinctoria.</title>
        <authorList>
            <person name="Rat A."/>
            <person name="Naranjo H.D."/>
            <person name="Lebbe L."/>
            <person name="Cnockaert M."/>
            <person name="Krigas N."/>
            <person name="Grigoriadou K."/>
            <person name="Maloupa E."/>
            <person name="Willems A."/>
        </authorList>
    </citation>
    <scope>NUCLEOTIDE SEQUENCE [LARGE SCALE GENOMIC DNA]</scope>
    <source>
        <strain evidence="3">LMG 31159</strain>
    </source>
</reference>
<evidence type="ECO:0000256" key="1">
    <source>
        <dbReference type="ARBA" id="ARBA00023125"/>
    </source>
</evidence>
<dbReference type="NCBIfam" id="TIGR00738">
    <property type="entry name" value="rrf2_super"/>
    <property type="match status" value="1"/>
</dbReference>
<dbReference type="InterPro" id="IPR030489">
    <property type="entry name" value="TR_Rrf2-type_CS"/>
</dbReference>
<accession>A0ABS5EP14</accession>
<sequence>MRLLAATDVALRVLMRLGAEPARRQAVETLARSVGVPRNHVHKIVQDLAAAGLVQTRRGAGGGVELAVPPAALRLGTVVRRFEAGQALVECFRPDGGACCLSPDCLLRGVLWRAREAFLAQMDATTLADCLAPPAP</sequence>
<dbReference type="InterPro" id="IPR036388">
    <property type="entry name" value="WH-like_DNA-bd_sf"/>
</dbReference>
<evidence type="ECO:0000313" key="2">
    <source>
        <dbReference type="EMBL" id="MBR0652772.1"/>
    </source>
</evidence>
<evidence type="ECO:0000313" key="3">
    <source>
        <dbReference type="Proteomes" id="UP000698752"/>
    </source>
</evidence>
<dbReference type="Gene3D" id="1.10.10.10">
    <property type="entry name" value="Winged helix-like DNA-binding domain superfamily/Winged helix DNA-binding domain"/>
    <property type="match status" value="1"/>
</dbReference>
<proteinExistence type="predicted"/>